<protein>
    <submittedName>
        <fullName evidence="2">Uncharacterized protein</fullName>
    </submittedName>
</protein>
<accession>A0AAE0B3F5</accession>
<dbReference type="PANTHER" id="PTHR33312">
    <property type="entry name" value="MEMBRANE-ASSOCIATED KINASE REGULATOR 4-RELATED"/>
    <property type="match status" value="1"/>
</dbReference>
<sequence>MAQSKHLNSKQQQQQSATSPAAAAASPPSSSSSPNDEFPFTISLYHSSSNPSYHKTNNKSTTSTPPSCAFAIDLSPADDFFFHGHLLPLHLLSHLLAHPPTQWKASLFP</sequence>
<feature type="compositionally biased region" description="Low complexity" evidence="1">
    <location>
        <begin position="11"/>
        <end position="34"/>
    </location>
</feature>
<dbReference type="EMBL" id="JANJYJ010000001">
    <property type="protein sequence ID" value="KAK3229331.1"/>
    <property type="molecule type" value="Genomic_DNA"/>
</dbReference>
<dbReference type="PANTHER" id="PTHR33312:SF19">
    <property type="entry name" value="BRI1 KINASE INHIBITOR 1"/>
    <property type="match status" value="1"/>
</dbReference>
<dbReference type="AlphaFoldDB" id="A0AAE0B3F5"/>
<dbReference type="Proteomes" id="UP001281410">
    <property type="component" value="Unassembled WGS sequence"/>
</dbReference>
<reference evidence="2" key="1">
    <citation type="journal article" date="2023" name="Plant J.">
        <title>Genome sequences and population genomics provide insights into the demographic history, inbreeding, and mutation load of two 'living fossil' tree species of Dipteronia.</title>
        <authorList>
            <person name="Feng Y."/>
            <person name="Comes H.P."/>
            <person name="Chen J."/>
            <person name="Zhu S."/>
            <person name="Lu R."/>
            <person name="Zhang X."/>
            <person name="Li P."/>
            <person name="Qiu J."/>
            <person name="Olsen K.M."/>
            <person name="Qiu Y."/>
        </authorList>
    </citation>
    <scope>NUCLEOTIDE SEQUENCE</scope>
    <source>
        <strain evidence="2">NBL</strain>
    </source>
</reference>
<dbReference type="GO" id="GO:0019210">
    <property type="term" value="F:kinase inhibitor activity"/>
    <property type="evidence" value="ECO:0007669"/>
    <property type="project" value="InterPro"/>
</dbReference>
<feature type="compositionally biased region" description="Polar residues" evidence="1">
    <location>
        <begin position="1"/>
        <end position="10"/>
    </location>
</feature>
<gene>
    <name evidence="2" type="ORF">Dsin_001212</name>
</gene>
<comment type="caution">
    <text evidence="2">The sequence shown here is derived from an EMBL/GenBank/DDBJ whole genome shotgun (WGS) entry which is preliminary data.</text>
</comment>
<organism evidence="2 3">
    <name type="scientific">Dipteronia sinensis</name>
    <dbReference type="NCBI Taxonomy" id="43782"/>
    <lineage>
        <taxon>Eukaryota</taxon>
        <taxon>Viridiplantae</taxon>
        <taxon>Streptophyta</taxon>
        <taxon>Embryophyta</taxon>
        <taxon>Tracheophyta</taxon>
        <taxon>Spermatophyta</taxon>
        <taxon>Magnoliopsida</taxon>
        <taxon>eudicotyledons</taxon>
        <taxon>Gunneridae</taxon>
        <taxon>Pentapetalae</taxon>
        <taxon>rosids</taxon>
        <taxon>malvids</taxon>
        <taxon>Sapindales</taxon>
        <taxon>Sapindaceae</taxon>
        <taxon>Hippocastanoideae</taxon>
        <taxon>Acereae</taxon>
        <taxon>Dipteronia</taxon>
    </lineage>
</organism>
<keyword evidence="3" id="KW-1185">Reference proteome</keyword>
<name>A0AAE0B3F5_9ROSI</name>
<evidence type="ECO:0000256" key="1">
    <source>
        <dbReference type="SAM" id="MobiDB-lite"/>
    </source>
</evidence>
<feature type="region of interest" description="Disordered" evidence="1">
    <location>
        <begin position="1"/>
        <end position="43"/>
    </location>
</feature>
<proteinExistence type="predicted"/>
<dbReference type="InterPro" id="IPR039620">
    <property type="entry name" value="BKI1/MAKR1/3/4"/>
</dbReference>
<evidence type="ECO:0000313" key="2">
    <source>
        <dbReference type="EMBL" id="KAK3229331.1"/>
    </source>
</evidence>
<evidence type="ECO:0000313" key="3">
    <source>
        <dbReference type="Proteomes" id="UP001281410"/>
    </source>
</evidence>
<dbReference type="GO" id="GO:0005886">
    <property type="term" value="C:plasma membrane"/>
    <property type="evidence" value="ECO:0007669"/>
    <property type="project" value="InterPro"/>
</dbReference>